<dbReference type="AlphaFoldDB" id="Z9JGC7"/>
<dbReference type="EMBL" id="JDSQ01000037">
    <property type="protein sequence ID" value="EWS77033.1"/>
    <property type="molecule type" value="Genomic_DNA"/>
</dbReference>
<dbReference type="STRING" id="1444770.AF72_12965"/>
<reference evidence="1 3" key="1">
    <citation type="journal article" date="2014" name="Genome Announc.">
        <title>Draft Genome Sequence of Xylella fastidiosa Pear Leaf Scorch Strain in Taiwan.</title>
        <authorList>
            <person name="Su C.C."/>
            <person name="Deng W.L."/>
            <person name="Jan F.J."/>
            <person name="Chang C.J."/>
            <person name="Huang H."/>
            <person name="Chen J."/>
        </authorList>
    </citation>
    <scope>NUCLEOTIDE SEQUENCE [LARGE SCALE GENOMIC DNA]</scope>
    <source>
        <strain evidence="1 3">PLS229</strain>
    </source>
</reference>
<evidence type="ECO:0000313" key="2">
    <source>
        <dbReference type="EMBL" id="MCD8472607.1"/>
    </source>
</evidence>
<proteinExistence type="predicted"/>
<organism evidence="1 3">
    <name type="scientific">Xylella taiwanensis</name>
    <dbReference type="NCBI Taxonomy" id="1444770"/>
    <lineage>
        <taxon>Bacteria</taxon>
        <taxon>Pseudomonadati</taxon>
        <taxon>Pseudomonadota</taxon>
        <taxon>Gammaproteobacteria</taxon>
        <taxon>Lysobacterales</taxon>
        <taxon>Lysobacteraceae</taxon>
        <taxon>Xylella</taxon>
    </lineage>
</organism>
<reference evidence="2" key="2">
    <citation type="submission" date="2021-11" db="EMBL/GenBank/DDBJ databases">
        <title>Genome sequence of Xylella taiwanensis PLS432.</title>
        <authorList>
            <person name="Weng L.-W."/>
            <person name="Su C.-C."/>
            <person name="Tsai C.-W."/>
            <person name="Kuo C.-H."/>
        </authorList>
    </citation>
    <scope>NUCLEOTIDE SEQUENCE</scope>
    <source>
        <strain evidence="2">PLS432</strain>
    </source>
</reference>
<keyword evidence="4" id="KW-1185">Reference proteome</keyword>
<gene>
    <name evidence="1" type="ORF">AF72_12965</name>
    <name evidence="2" type="ORF">LPH55_03745</name>
</gene>
<dbReference type="PATRIC" id="fig|1444770.3.peg.3070"/>
<dbReference type="EMBL" id="JAJPPU010000002">
    <property type="protein sequence ID" value="MCD8472607.1"/>
    <property type="molecule type" value="Genomic_DNA"/>
</dbReference>
<evidence type="ECO:0000313" key="1">
    <source>
        <dbReference type="EMBL" id="EWS77033.1"/>
    </source>
</evidence>
<dbReference type="Proteomes" id="UP001430701">
    <property type="component" value="Unassembled WGS sequence"/>
</dbReference>
<evidence type="ECO:0000313" key="3">
    <source>
        <dbReference type="Proteomes" id="UP000020406"/>
    </source>
</evidence>
<comment type="caution">
    <text evidence="1">The sequence shown here is derived from an EMBL/GenBank/DDBJ whole genome shotgun (WGS) entry which is preliminary data.</text>
</comment>
<accession>Z9JGC7</accession>
<protein>
    <submittedName>
        <fullName evidence="1">Uncharacterized protein</fullName>
    </submittedName>
</protein>
<dbReference type="GeneID" id="68901800"/>
<sequence length="123" mass="13308">MRAAVRREAERIEEDATYSSTGHLKAAAPVMWIHRHDGRGGAATVLGAMVGAALLQSQAQCASGCTLLASWLTAVLTFLKPNASAVIHPAPAAQCLFLKNEARLLREGVLLQVHRWDAWPDRL</sequence>
<evidence type="ECO:0000313" key="4">
    <source>
        <dbReference type="Proteomes" id="UP001430701"/>
    </source>
</evidence>
<dbReference type="Proteomes" id="UP000020406">
    <property type="component" value="Unassembled WGS sequence"/>
</dbReference>
<name>Z9JGC7_9GAMM</name>
<dbReference type="RefSeq" id="WP_200866219.1">
    <property type="nucleotide sequence ID" value="NZ_CP053627.1"/>
</dbReference>